<evidence type="ECO:0000256" key="8">
    <source>
        <dbReference type="PIRSR" id="PIRSR000706-1"/>
    </source>
</evidence>
<keyword evidence="3 7" id="KW-0547">Nucleotide-binding</keyword>
<dbReference type="CDD" id="cd05150">
    <property type="entry name" value="APH"/>
    <property type="match status" value="1"/>
</dbReference>
<gene>
    <name evidence="11" type="primary">ymdC</name>
    <name evidence="11" type="ordered locus">SGO_0628</name>
</gene>
<evidence type="ECO:0000256" key="7">
    <source>
        <dbReference type="PIRNR" id="PIRNR000706"/>
    </source>
</evidence>
<dbReference type="SUPFAM" id="SSF56112">
    <property type="entry name" value="Protein kinase-like (PK-like)"/>
    <property type="match status" value="1"/>
</dbReference>
<dbReference type="Gene3D" id="3.90.1200.10">
    <property type="match status" value="1"/>
</dbReference>
<feature type="binding site" evidence="9">
    <location>
        <position position="209"/>
    </location>
    <ligand>
        <name>Mg(2+)</name>
        <dbReference type="ChEBI" id="CHEBI:18420"/>
    </ligand>
</feature>
<evidence type="ECO:0000256" key="6">
    <source>
        <dbReference type="ARBA" id="ARBA00023251"/>
    </source>
</evidence>
<feature type="active site" description="Proton acceptor" evidence="8">
    <location>
        <position position="190"/>
    </location>
</feature>
<keyword evidence="4 7" id="KW-0418">Kinase</keyword>
<dbReference type="GO" id="GO:0046872">
    <property type="term" value="F:metal ion binding"/>
    <property type="evidence" value="ECO:0007669"/>
    <property type="project" value="UniProtKB-KW"/>
</dbReference>
<evidence type="ECO:0000313" key="12">
    <source>
        <dbReference type="Proteomes" id="UP000001131"/>
    </source>
</evidence>
<dbReference type="InterPro" id="IPR011009">
    <property type="entry name" value="Kinase-like_dom_sf"/>
</dbReference>
<feature type="domain" description="Aminoglycoside phosphotransferase" evidence="10">
    <location>
        <begin position="44"/>
        <end position="257"/>
    </location>
</feature>
<name>A8AVX1_STRGC</name>
<dbReference type="EMBL" id="CP000725">
    <property type="protein sequence ID" value="ABV09774.1"/>
    <property type="molecule type" value="Genomic_DNA"/>
</dbReference>
<keyword evidence="5 7" id="KW-0067">ATP-binding</keyword>
<evidence type="ECO:0000256" key="3">
    <source>
        <dbReference type="ARBA" id="ARBA00022741"/>
    </source>
</evidence>
<comment type="similarity">
    <text evidence="1 7">Belongs to the aminoglycoside phosphotransferase family.</text>
</comment>
<evidence type="ECO:0000256" key="1">
    <source>
        <dbReference type="ARBA" id="ARBA00006219"/>
    </source>
</evidence>
<evidence type="ECO:0000256" key="5">
    <source>
        <dbReference type="ARBA" id="ARBA00022840"/>
    </source>
</evidence>
<organism evidence="11 12">
    <name type="scientific">Streptococcus gordonii (strain Challis / ATCC 35105 / BCRC 15272 / CH1 / DL1 / V288)</name>
    <dbReference type="NCBI Taxonomy" id="467705"/>
    <lineage>
        <taxon>Bacteria</taxon>
        <taxon>Bacillati</taxon>
        <taxon>Bacillota</taxon>
        <taxon>Bacilli</taxon>
        <taxon>Lactobacillales</taxon>
        <taxon>Streptococcaceae</taxon>
        <taxon>Streptococcus</taxon>
    </lineage>
</organism>
<dbReference type="GO" id="GO:0046677">
    <property type="term" value="P:response to antibiotic"/>
    <property type="evidence" value="ECO:0007669"/>
    <property type="project" value="UniProtKB-KW"/>
</dbReference>
<dbReference type="EC" id="2.7.1.95" evidence="11"/>
<dbReference type="InterPro" id="IPR002575">
    <property type="entry name" value="Aminoglycoside_PTrfase"/>
</dbReference>
<dbReference type="GO" id="GO:0008910">
    <property type="term" value="F:kanamycin kinase activity"/>
    <property type="evidence" value="ECO:0007669"/>
    <property type="project" value="UniProtKB-EC"/>
</dbReference>
<dbReference type="HOGENOM" id="CLU_073027_1_0_9"/>
<dbReference type="KEGG" id="sgo:SGO_0628"/>
<dbReference type="Proteomes" id="UP000001131">
    <property type="component" value="Chromosome"/>
</dbReference>
<sequence length="266" mass="30669">MRICYNKSMKSKKISLPLDHFPEQIRTYLEGANFYDSSSHSAASVFYADTGYYLKIDQKGQLAQEATLAKWFEKQGLGVSVIHYLAADKDYLLTKEAKGKDALAFLQQPEELCQTMAVTLRKLHSLQPQHFPIQHRLQHYKEQAEENYRKGCFYQKALLPQFHIQSREEAYQLIKEQGHLLTSDSLIHGDACLPNFILKDAATFSCFIDLGLAGLSDRHIDLYWAIWSLTYNLSDPQYAELFLDYYGRKDVDTDKLRLIAAFEAFS</sequence>
<keyword evidence="6 7" id="KW-0046">Antibiotic resistance</keyword>
<dbReference type="InterPro" id="IPR024165">
    <property type="entry name" value="Kan/Strep_kinase"/>
</dbReference>
<evidence type="ECO:0000256" key="9">
    <source>
        <dbReference type="PIRSR" id="PIRSR000706-2"/>
    </source>
</evidence>
<keyword evidence="9" id="KW-0460">Magnesium</keyword>
<evidence type="ECO:0000259" key="10">
    <source>
        <dbReference type="Pfam" id="PF01636"/>
    </source>
</evidence>
<protein>
    <submittedName>
        <fullName evidence="11">3''-aminoglycoside phosphotransferase-like protein (Kanamycin kinase)</fullName>
        <ecNumber evidence="11">2.7.1.95</ecNumber>
    </submittedName>
</protein>
<feature type="binding site" evidence="9">
    <location>
        <position position="195"/>
    </location>
    <ligand>
        <name>Mg(2+)</name>
        <dbReference type="ChEBI" id="CHEBI:18420"/>
    </ligand>
</feature>
<keyword evidence="2 7" id="KW-0808">Transferase</keyword>
<dbReference type="GO" id="GO:0005524">
    <property type="term" value="F:ATP binding"/>
    <property type="evidence" value="ECO:0007669"/>
    <property type="project" value="UniProtKB-KW"/>
</dbReference>
<dbReference type="PIRSF" id="PIRSF000706">
    <property type="entry name" value="Kanamycin_kin"/>
    <property type="match status" value="1"/>
</dbReference>
<accession>A8AVX1</accession>
<reference evidence="11 12" key="1">
    <citation type="journal article" date="2007" name="J. Bacteriol.">
        <title>Genome-wide transcriptional changes in Streptococcus gordonii in response to competence signaling peptide.</title>
        <authorList>
            <person name="Vickerman M.M."/>
            <person name="Iobst S."/>
            <person name="Jesionowski A.M."/>
            <person name="Gill S.R."/>
        </authorList>
    </citation>
    <scope>NUCLEOTIDE SEQUENCE [LARGE SCALE GENOMIC DNA]</scope>
    <source>
        <strain evidence="12">Challis / ATCC 35105 / BCRC 15272 / CH1 / DL1 / V288</strain>
    </source>
</reference>
<keyword evidence="9" id="KW-0479">Metal-binding</keyword>
<evidence type="ECO:0000256" key="2">
    <source>
        <dbReference type="ARBA" id="ARBA00022679"/>
    </source>
</evidence>
<evidence type="ECO:0000256" key="4">
    <source>
        <dbReference type="ARBA" id="ARBA00022777"/>
    </source>
</evidence>
<keyword evidence="12" id="KW-1185">Reference proteome</keyword>
<dbReference type="Pfam" id="PF01636">
    <property type="entry name" value="APH"/>
    <property type="match status" value="1"/>
</dbReference>
<dbReference type="AlphaFoldDB" id="A8AVX1"/>
<evidence type="ECO:0000313" key="11">
    <source>
        <dbReference type="EMBL" id="ABV09774.1"/>
    </source>
</evidence>
<proteinExistence type="inferred from homology"/>
<dbReference type="eggNOG" id="COG3231">
    <property type="taxonomic scope" value="Bacteria"/>
</dbReference>
<dbReference type="STRING" id="467705.SGO_0628"/>